<proteinExistence type="predicted"/>
<evidence type="ECO:0000313" key="3">
    <source>
        <dbReference type="Proteomes" id="UP000627464"/>
    </source>
</evidence>
<organism evidence="2 3">
    <name type="scientific">Hafnia psychrotolerans</name>
    <dbReference type="NCBI Taxonomy" id="1477018"/>
    <lineage>
        <taxon>Bacteria</taxon>
        <taxon>Pseudomonadati</taxon>
        <taxon>Pseudomonadota</taxon>
        <taxon>Gammaproteobacteria</taxon>
        <taxon>Enterobacterales</taxon>
        <taxon>Hafniaceae</taxon>
        <taxon>Hafnia</taxon>
    </lineage>
</organism>
<feature type="chain" id="PRO_5046061875" description="PepSY domain-containing protein" evidence="1">
    <location>
        <begin position="21"/>
        <end position="82"/>
    </location>
</feature>
<evidence type="ECO:0000256" key="1">
    <source>
        <dbReference type="SAM" id="SignalP"/>
    </source>
</evidence>
<reference evidence="3" key="1">
    <citation type="journal article" date="2019" name="Int. J. Syst. Evol. Microbiol.">
        <title>The Global Catalogue of Microorganisms (GCM) 10K type strain sequencing project: providing services to taxonomists for standard genome sequencing and annotation.</title>
        <authorList>
            <consortium name="The Broad Institute Genomics Platform"/>
            <consortium name="The Broad Institute Genome Sequencing Center for Infectious Disease"/>
            <person name="Wu L."/>
            <person name="Ma J."/>
        </authorList>
    </citation>
    <scope>NUCLEOTIDE SEQUENCE [LARGE SCALE GENOMIC DNA]</scope>
    <source>
        <strain evidence="3">CGMCC 1.12806</strain>
    </source>
</reference>
<keyword evidence="1" id="KW-0732">Signal</keyword>
<comment type="caution">
    <text evidence="2">The sequence shown here is derived from an EMBL/GenBank/DDBJ whole genome shotgun (WGS) entry which is preliminary data.</text>
</comment>
<sequence length="82" mass="9068">MKKVIALGLLLGLSSAYVQAEEASQDLKDASQAVIQAKGYTCEKINNVIPKYFGGSVDVYCDDIYHYTIKDHGGRYVVEVHE</sequence>
<keyword evidence="3" id="KW-1185">Reference proteome</keyword>
<name>A0ABQ1H7F5_9GAMM</name>
<evidence type="ECO:0000313" key="2">
    <source>
        <dbReference type="EMBL" id="GGA62167.1"/>
    </source>
</evidence>
<dbReference type="RefSeq" id="WP_188475464.1">
    <property type="nucleotide sequence ID" value="NZ_BMFZ01000018.1"/>
</dbReference>
<accession>A0ABQ1H7F5</accession>
<evidence type="ECO:0008006" key="4">
    <source>
        <dbReference type="Google" id="ProtNLM"/>
    </source>
</evidence>
<gene>
    <name evidence="2" type="ORF">GCM10011328_41820</name>
</gene>
<feature type="signal peptide" evidence="1">
    <location>
        <begin position="1"/>
        <end position="20"/>
    </location>
</feature>
<protein>
    <recommendedName>
        <fullName evidence="4">PepSY domain-containing protein</fullName>
    </recommendedName>
</protein>
<dbReference type="EMBL" id="BMFZ01000018">
    <property type="protein sequence ID" value="GGA62167.1"/>
    <property type="molecule type" value="Genomic_DNA"/>
</dbReference>
<dbReference type="Proteomes" id="UP000627464">
    <property type="component" value="Unassembled WGS sequence"/>
</dbReference>